<sequence length="155" mass="17535">MLLSMLCPCSGIANRCARLKSVMLFNRVPGSSRCVASYLFYVCTIQPRPKYSVLWSQIPPVHKTVVRVAFPLSNKAPKQGCWGLCLQCGHVVHKQTKQPAGRSGRAARDCCMDRPYTYNHPRWSCTALTALTTSRLRCRECTLYFMFLAHLRMCG</sequence>
<protein>
    <submittedName>
        <fullName evidence="1">Uncharacterized protein</fullName>
    </submittedName>
</protein>
<dbReference type="EMBL" id="CP017557">
    <property type="protein sequence ID" value="AOW06149.1"/>
    <property type="molecule type" value="Genomic_DNA"/>
</dbReference>
<dbReference type="GeneID" id="94583757"/>
<evidence type="ECO:0000313" key="2">
    <source>
        <dbReference type="Proteomes" id="UP000182444"/>
    </source>
</evidence>
<dbReference type="Proteomes" id="UP000182444">
    <property type="component" value="Chromosome 1E"/>
</dbReference>
<dbReference type="RefSeq" id="XP_068139255.1">
    <property type="nucleotide sequence ID" value="XM_068283154.1"/>
</dbReference>
<proteinExistence type="predicted"/>
<organism evidence="1 2">
    <name type="scientific">Yarrowia lipolytica</name>
    <name type="common">Candida lipolytica</name>
    <dbReference type="NCBI Taxonomy" id="4952"/>
    <lineage>
        <taxon>Eukaryota</taxon>
        <taxon>Fungi</taxon>
        <taxon>Dikarya</taxon>
        <taxon>Ascomycota</taxon>
        <taxon>Saccharomycotina</taxon>
        <taxon>Dipodascomycetes</taxon>
        <taxon>Dipodascales</taxon>
        <taxon>Dipodascales incertae sedis</taxon>
        <taxon>Yarrowia</taxon>
    </lineage>
</organism>
<name>A0A1D8NKI1_YARLL</name>
<dbReference type="VEuPathDB" id="FungiDB:YALI1_E35109g"/>
<gene>
    <name evidence="1" type="ORF">YALI1_E35109g</name>
</gene>
<dbReference type="AlphaFoldDB" id="A0A1D8NKI1"/>
<reference evidence="1 2" key="1">
    <citation type="journal article" date="2016" name="PLoS ONE">
        <title>Sequence Assembly of Yarrowia lipolytica Strain W29/CLIB89 Shows Transposable Element Diversity.</title>
        <authorList>
            <person name="Magnan C."/>
            <person name="Yu J."/>
            <person name="Chang I."/>
            <person name="Jahn E."/>
            <person name="Kanomata Y."/>
            <person name="Wu J."/>
            <person name="Zeller M."/>
            <person name="Oakes M."/>
            <person name="Baldi P."/>
            <person name="Sandmeyer S."/>
        </authorList>
    </citation>
    <scope>NUCLEOTIDE SEQUENCE [LARGE SCALE GENOMIC DNA]</scope>
    <source>
        <strain evidence="2">CLIB89(W29)</strain>
    </source>
</reference>
<evidence type="ECO:0000313" key="1">
    <source>
        <dbReference type="EMBL" id="AOW06149.1"/>
    </source>
</evidence>
<accession>A0A1D8NKI1</accession>